<proteinExistence type="predicted"/>
<gene>
    <name evidence="1" type="ORF">HDCHBGLK_02979</name>
</gene>
<dbReference type="GeneID" id="62697920"/>
<accession>B0NAU4</accession>
<dbReference type="HOGENOM" id="CLU_3166550_0_0_9"/>
<dbReference type="AlphaFoldDB" id="B0NAU4"/>
<evidence type="ECO:0000313" key="2">
    <source>
        <dbReference type="Proteomes" id="UP000289664"/>
    </source>
</evidence>
<dbReference type="KEGG" id="csci:HDCHBGLK_02979"/>
<sequence>MSQRKRIEEALAKLGITNEAQLNAAIQGMKPLNISLMAAGQQERKAG</sequence>
<dbReference type="Proteomes" id="UP000289664">
    <property type="component" value="Chromosome"/>
</dbReference>
<dbReference type="EMBL" id="CP036170">
    <property type="protein sequence ID" value="QBF75568.1"/>
    <property type="molecule type" value="Genomic_DNA"/>
</dbReference>
<reference evidence="1 2" key="1">
    <citation type="journal article" date="2019" name="Appl. Environ. Microbiol.">
        <title>Clostridium scindens ATCC 35704: integration of nutritional requirements, the complete genome sequence, and global transcriptional responses to bile acids.</title>
        <authorList>
            <person name="Devendran S."/>
            <person name="Shrestha R."/>
            <person name="Alves J.M.P."/>
            <person name="Wolf P.G."/>
            <person name="Ly L."/>
            <person name="Hernandez A.G."/>
            <person name="Mendez-Garcia C."/>
            <person name="Inboden A."/>
            <person name="Wiley J."/>
            <person name="Paul O."/>
            <person name="Allen A."/>
            <person name="Springer E."/>
            <person name="Wright C.L."/>
            <person name="Fields C.J."/>
            <person name="Daniel S.L."/>
            <person name="Ridlon J.M."/>
        </authorList>
    </citation>
    <scope>NUCLEOTIDE SEQUENCE [LARGE SCALE GENOMIC DNA]</scope>
    <source>
        <strain evidence="1 2">ATCC 35704</strain>
    </source>
</reference>
<keyword evidence="2" id="KW-1185">Reference proteome</keyword>
<protein>
    <submittedName>
        <fullName evidence="1">Uncharacterized protein</fullName>
    </submittedName>
</protein>
<name>B0NAU4_CLOS5</name>
<organism evidence="1 2">
    <name type="scientific">Clostridium scindens (strain ATCC 35704 / DSM 5676 / VPI 13733 / 19)</name>
    <dbReference type="NCBI Taxonomy" id="411468"/>
    <lineage>
        <taxon>Bacteria</taxon>
        <taxon>Bacillati</taxon>
        <taxon>Bacillota</taxon>
        <taxon>Clostridia</taxon>
        <taxon>Lachnospirales</taxon>
        <taxon>Lachnospiraceae</taxon>
    </lineage>
</organism>
<evidence type="ECO:0000313" key="1">
    <source>
        <dbReference type="EMBL" id="QBF75568.1"/>
    </source>
</evidence>
<dbReference type="RefSeq" id="WP_004606114.1">
    <property type="nucleotide sequence ID" value="NZ_CP036170.1"/>
</dbReference>
<dbReference type="STRING" id="411468.CLOSCI_00563"/>